<feature type="non-terminal residue" evidence="2">
    <location>
        <position position="1"/>
    </location>
</feature>
<feature type="region of interest" description="Disordered" evidence="1">
    <location>
        <begin position="1"/>
        <end position="57"/>
    </location>
</feature>
<evidence type="ECO:0000313" key="2">
    <source>
        <dbReference type="EMBL" id="CAF4469947.1"/>
    </source>
</evidence>
<accession>A0A8S2WZ39</accession>
<feature type="region of interest" description="Disordered" evidence="1">
    <location>
        <begin position="277"/>
        <end position="298"/>
    </location>
</feature>
<evidence type="ECO:0000256" key="1">
    <source>
        <dbReference type="SAM" id="MobiDB-lite"/>
    </source>
</evidence>
<feature type="non-terminal residue" evidence="2">
    <location>
        <position position="298"/>
    </location>
</feature>
<name>A0A8S2WZ39_9BILA</name>
<dbReference type="Proteomes" id="UP000682733">
    <property type="component" value="Unassembled WGS sequence"/>
</dbReference>
<evidence type="ECO:0000313" key="3">
    <source>
        <dbReference type="Proteomes" id="UP000682733"/>
    </source>
</evidence>
<protein>
    <submittedName>
        <fullName evidence="2">Uncharacterized protein</fullName>
    </submittedName>
</protein>
<sequence length="298" mass="34172">LSINERRRTKSIGNLITATGKKPLQSRTSRYRLESPDNDLSDDSVSNSSDDINYKRRPRSAYYHNDKSFKRSSEFESTDKKDNRSSLYLLELNQYGLTKTLVSVWHTPFKTYDDTNLRIPTYPQLSIETSPIISTTKNNHHCISIVRSPRNILLQRSRSDYWNNQAIYKSENILPSCQTHTGSASNLLQDDPSLSNSPSLSPHGQIISVTSLKRVEPSFLNKNDYVNWNIESNGRKKLKYPTKSQWFSADNLNKNQQNKKIQRQEKNLMLDKRLNENTDGNITSASDSSVQRSAPPIL</sequence>
<reference evidence="2" key="1">
    <citation type="submission" date="2021-02" db="EMBL/GenBank/DDBJ databases">
        <authorList>
            <person name="Nowell W R."/>
        </authorList>
    </citation>
    <scope>NUCLEOTIDE SEQUENCE</scope>
</reference>
<dbReference type="EMBL" id="CAJOBA010087505">
    <property type="protein sequence ID" value="CAF4469947.1"/>
    <property type="molecule type" value="Genomic_DNA"/>
</dbReference>
<organism evidence="2 3">
    <name type="scientific">Didymodactylos carnosus</name>
    <dbReference type="NCBI Taxonomy" id="1234261"/>
    <lineage>
        <taxon>Eukaryota</taxon>
        <taxon>Metazoa</taxon>
        <taxon>Spiralia</taxon>
        <taxon>Gnathifera</taxon>
        <taxon>Rotifera</taxon>
        <taxon>Eurotatoria</taxon>
        <taxon>Bdelloidea</taxon>
        <taxon>Philodinida</taxon>
        <taxon>Philodinidae</taxon>
        <taxon>Didymodactylos</taxon>
    </lineage>
</organism>
<gene>
    <name evidence="2" type="ORF">TMI583_LOCUS46647</name>
</gene>
<proteinExistence type="predicted"/>
<dbReference type="AlphaFoldDB" id="A0A8S2WZ39"/>
<comment type="caution">
    <text evidence="2">The sequence shown here is derived from an EMBL/GenBank/DDBJ whole genome shotgun (WGS) entry which is preliminary data.</text>
</comment>
<feature type="compositionally biased region" description="Polar residues" evidence="1">
    <location>
        <begin position="277"/>
        <end position="292"/>
    </location>
</feature>